<evidence type="ECO:0000256" key="3">
    <source>
        <dbReference type="ARBA" id="ARBA00022454"/>
    </source>
</evidence>
<protein>
    <recommendedName>
        <fullName evidence="14">Serine/threonine-protein phosphatase</fullName>
        <ecNumber evidence="14">3.1.3.16</ecNumber>
    </recommendedName>
</protein>
<keyword evidence="4" id="KW-0479">Metal-binding</keyword>
<keyword evidence="7" id="KW-0904">Protein phosphatase</keyword>
<comment type="catalytic activity">
    <reaction evidence="11">
        <text>O-phospho-L-seryl-[protein] + H2O = L-seryl-[protein] + phosphate</text>
        <dbReference type="Rhea" id="RHEA:20629"/>
        <dbReference type="Rhea" id="RHEA-COMP:9863"/>
        <dbReference type="Rhea" id="RHEA-COMP:11604"/>
        <dbReference type="ChEBI" id="CHEBI:15377"/>
        <dbReference type="ChEBI" id="CHEBI:29999"/>
        <dbReference type="ChEBI" id="CHEBI:43474"/>
        <dbReference type="ChEBI" id="CHEBI:83421"/>
        <dbReference type="EC" id="3.1.3.16"/>
    </reaction>
</comment>
<dbReference type="eggNOG" id="KOG0374">
    <property type="taxonomic scope" value="Eukaryota"/>
</dbReference>
<evidence type="ECO:0000256" key="7">
    <source>
        <dbReference type="ARBA" id="ARBA00022912"/>
    </source>
</evidence>
<dbReference type="InterPro" id="IPR006186">
    <property type="entry name" value="Ser/Thr-sp_prot-phosphatase"/>
</dbReference>
<evidence type="ECO:0000256" key="12">
    <source>
        <dbReference type="ARBA" id="ARBA00048336"/>
    </source>
</evidence>
<evidence type="ECO:0000256" key="10">
    <source>
        <dbReference type="ARBA" id="ARBA00037818"/>
    </source>
</evidence>
<organism evidence="16 17">
    <name type="scientific">Caenorhabditis tropicalis</name>
    <dbReference type="NCBI Taxonomy" id="1561998"/>
    <lineage>
        <taxon>Eukaryota</taxon>
        <taxon>Metazoa</taxon>
        <taxon>Ecdysozoa</taxon>
        <taxon>Nematoda</taxon>
        <taxon>Chromadorea</taxon>
        <taxon>Rhabditida</taxon>
        <taxon>Rhabditina</taxon>
        <taxon>Rhabditomorpha</taxon>
        <taxon>Rhabditoidea</taxon>
        <taxon>Rhabditidae</taxon>
        <taxon>Peloderinae</taxon>
        <taxon>Caenorhabditis</taxon>
    </lineage>
</organism>
<comment type="catalytic activity">
    <reaction evidence="12 14">
        <text>O-phospho-L-threonyl-[protein] + H2O = L-threonyl-[protein] + phosphate</text>
        <dbReference type="Rhea" id="RHEA:47004"/>
        <dbReference type="Rhea" id="RHEA-COMP:11060"/>
        <dbReference type="Rhea" id="RHEA-COMP:11605"/>
        <dbReference type="ChEBI" id="CHEBI:15377"/>
        <dbReference type="ChEBI" id="CHEBI:30013"/>
        <dbReference type="ChEBI" id="CHEBI:43474"/>
        <dbReference type="ChEBI" id="CHEBI:61977"/>
        <dbReference type="EC" id="3.1.3.16"/>
    </reaction>
</comment>
<dbReference type="EC" id="3.1.3.16" evidence="14"/>
<dbReference type="PANTHER" id="PTHR11668">
    <property type="entry name" value="SERINE/THREONINE PROTEIN PHOSPHATASE"/>
    <property type="match status" value="1"/>
</dbReference>
<dbReference type="Proteomes" id="UP000095282">
    <property type="component" value="Unplaced"/>
</dbReference>
<keyword evidence="5 14" id="KW-0378">Hydrolase</keyword>
<evidence type="ECO:0000256" key="6">
    <source>
        <dbReference type="ARBA" id="ARBA00022871"/>
    </source>
</evidence>
<dbReference type="WBParaSite" id="Csp11.Scaffold629.g10246.t2">
    <property type="protein sequence ID" value="Csp11.Scaffold629.g10246.t2"/>
    <property type="gene ID" value="Csp11.Scaffold629.g10246"/>
</dbReference>
<evidence type="ECO:0000256" key="8">
    <source>
        <dbReference type="ARBA" id="ARBA00023211"/>
    </source>
</evidence>
<dbReference type="GO" id="GO:0000785">
    <property type="term" value="C:chromatin"/>
    <property type="evidence" value="ECO:0007669"/>
    <property type="project" value="UniProtKB-ARBA"/>
</dbReference>
<dbReference type="GO" id="GO:0007060">
    <property type="term" value="P:male meiosis chromosome segregation"/>
    <property type="evidence" value="ECO:0007669"/>
    <property type="project" value="UniProtKB-ARBA"/>
</dbReference>
<dbReference type="GO" id="GO:0005737">
    <property type="term" value="C:cytoplasm"/>
    <property type="evidence" value="ECO:0007669"/>
    <property type="project" value="TreeGrafter"/>
</dbReference>
<dbReference type="STRING" id="1561998.A0A1I7TNP2"/>
<sequence length="319" mass="36250">MANRQNTNVKNDFDVDSLIVDILNMGQTVPNIESVLNPNRIFKLLELAKEVFLKQGMMLELEPPLKICGDVHGQFPDVLRLLDRGGFPPLSNYLFLGDYVDRGPKSLEVVTLFLAYKVKFPGNFFLLRGNHETASINRVYGFLNELQQKYPTRNGANMWNAFQTCFQYMPLTALVAGKILCMHGGISKRMQNLNQLRQLRRPMLDYPNPSMEIDVLWSDPDITIHGFEDSTRGVGQVFGDEALLEVMERMGVELVARAHQVVQDGYEFFCKKRLVTIFSAPHYCGEFNNSAAVMNVDKNLVCSFQVMKPVIRQTKEGNS</sequence>
<dbReference type="InterPro" id="IPR004843">
    <property type="entry name" value="Calcineurin-like_PHP"/>
</dbReference>
<dbReference type="PRINTS" id="PR00114">
    <property type="entry name" value="STPHPHTASE"/>
</dbReference>
<dbReference type="FunFam" id="3.60.21.10:FF:000026">
    <property type="entry name" value="Serine/threonine-protein phosphatase"/>
    <property type="match status" value="1"/>
</dbReference>
<comment type="function">
    <text evidence="13">Probable phosphatase which plays a redundant role with gsp-4 in spermatogenesis by regulating sister chromatid segregation during meiosis. In addition, involved in sperm motility by controlling the dynamic disassembly of major sperm proteins (MSP) in the spermatozoan pseudopodium.</text>
</comment>
<dbReference type="SMART" id="SM00156">
    <property type="entry name" value="PP2Ac"/>
    <property type="match status" value="1"/>
</dbReference>
<keyword evidence="8" id="KW-0464">Manganese</keyword>
<keyword evidence="9" id="KW-0966">Cell projection</keyword>
<evidence type="ECO:0000256" key="13">
    <source>
        <dbReference type="ARBA" id="ARBA00054219"/>
    </source>
</evidence>
<comment type="similarity">
    <text evidence="2 14">Belongs to the PPP phosphatase family.</text>
</comment>
<evidence type="ECO:0000256" key="14">
    <source>
        <dbReference type="RuleBase" id="RU004273"/>
    </source>
</evidence>
<dbReference type="InterPro" id="IPR050341">
    <property type="entry name" value="PP1_catalytic_subunit"/>
</dbReference>
<dbReference type="Pfam" id="PF00149">
    <property type="entry name" value="Metallophos"/>
    <property type="match status" value="1"/>
</dbReference>
<dbReference type="PANTHER" id="PTHR11668:SF422">
    <property type="entry name" value="SERINE_THREONINE-PROTEIN PHOSPHATASE"/>
    <property type="match status" value="1"/>
</dbReference>
<evidence type="ECO:0000256" key="1">
    <source>
        <dbReference type="ARBA" id="ARBA00004286"/>
    </source>
</evidence>
<keyword evidence="6" id="KW-0221">Differentiation</keyword>
<dbReference type="InterPro" id="IPR029052">
    <property type="entry name" value="Metallo-depent_PP-like"/>
</dbReference>
<dbReference type="GO" id="GO:0031272">
    <property type="term" value="P:regulation of pseudopodium assembly"/>
    <property type="evidence" value="ECO:0007669"/>
    <property type="project" value="UniProtKB-ARBA"/>
</dbReference>
<dbReference type="GO" id="GO:0046872">
    <property type="term" value="F:metal ion binding"/>
    <property type="evidence" value="ECO:0007669"/>
    <property type="project" value="UniProtKB-KW"/>
</dbReference>
<dbReference type="Gene3D" id="3.60.21.10">
    <property type="match status" value="1"/>
</dbReference>
<evidence type="ECO:0000313" key="17">
    <source>
        <dbReference type="WBParaSite" id="Csp11.Scaffold629.g10246.t2"/>
    </source>
</evidence>
<comment type="subcellular location">
    <subcellularLocation>
        <location evidence="10">Cell projection</location>
        <location evidence="10">Pseudopodium</location>
    </subcellularLocation>
    <subcellularLocation>
        <location evidence="1">Chromosome</location>
    </subcellularLocation>
</comment>
<dbReference type="GO" id="GO:0018991">
    <property type="term" value="P:egg-laying behavior"/>
    <property type="evidence" value="ECO:0007669"/>
    <property type="project" value="UniProtKB-ARBA"/>
</dbReference>
<keyword evidence="6" id="KW-0744">Spermatogenesis</keyword>
<dbReference type="GO" id="GO:0031143">
    <property type="term" value="C:pseudopodium"/>
    <property type="evidence" value="ECO:0007669"/>
    <property type="project" value="UniProtKB-SubCell"/>
</dbReference>
<evidence type="ECO:0000256" key="5">
    <source>
        <dbReference type="ARBA" id="ARBA00022801"/>
    </source>
</evidence>
<dbReference type="SUPFAM" id="SSF56300">
    <property type="entry name" value="Metallo-dependent phosphatases"/>
    <property type="match status" value="1"/>
</dbReference>
<evidence type="ECO:0000256" key="11">
    <source>
        <dbReference type="ARBA" id="ARBA00047761"/>
    </source>
</evidence>
<name>A0A1I7TNP2_9PELO</name>
<evidence type="ECO:0000259" key="15">
    <source>
        <dbReference type="PROSITE" id="PS00125"/>
    </source>
</evidence>
<dbReference type="AlphaFoldDB" id="A0A1I7TNP2"/>
<keyword evidence="3" id="KW-0158">Chromosome</keyword>
<dbReference type="GO" id="GO:0005634">
    <property type="term" value="C:nucleus"/>
    <property type="evidence" value="ECO:0007669"/>
    <property type="project" value="TreeGrafter"/>
</dbReference>
<dbReference type="GO" id="GO:0097723">
    <property type="term" value="P:amoeboid sperm motility"/>
    <property type="evidence" value="ECO:0007669"/>
    <property type="project" value="UniProtKB-ARBA"/>
</dbReference>
<proteinExistence type="inferred from homology"/>
<evidence type="ECO:0000313" key="16">
    <source>
        <dbReference type="Proteomes" id="UP000095282"/>
    </source>
</evidence>
<keyword evidence="16" id="KW-1185">Reference proteome</keyword>
<reference evidence="17" key="1">
    <citation type="submission" date="2016-11" db="UniProtKB">
        <authorList>
            <consortium name="WormBaseParasite"/>
        </authorList>
    </citation>
    <scope>IDENTIFICATION</scope>
</reference>
<accession>A0A1I7TNP2</accession>
<evidence type="ECO:0000256" key="2">
    <source>
        <dbReference type="ARBA" id="ARBA00008294"/>
    </source>
</evidence>
<evidence type="ECO:0000256" key="4">
    <source>
        <dbReference type="ARBA" id="ARBA00022723"/>
    </source>
</evidence>
<dbReference type="GO" id="GO:0007283">
    <property type="term" value="P:spermatogenesis"/>
    <property type="evidence" value="ECO:0007669"/>
    <property type="project" value="UniProtKB-KW"/>
</dbReference>
<evidence type="ECO:0000256" key="9">
    <source>
        <dbReference type="ARBA" id="ARBA00023273"/>
    </source>
</evidence>
<dbReference type="PROSITE" id="PS00125">
    <property type="entry name" value="SER_THR_PHOSPHATASE"/>
    <property type="match status" value="1"/>
</dbReference>
<dbReference type="GO" id="GO:0004722">
    <property type="term" value="F:protein serine/threonine phosphatase activity"/>
    <property type="evidence" value="ECO:0007669"/>
    <property type="project" value="UniProtKB-EC"/>
</dbReference>
<feature type="domain" description="Serine/threonine specific protein phosphatases" evidence="15">
    <location>
        <begin position="127"/>
        <end position="132"/>
    </location>
</feature>